<dbReference type="PANTHER" id="PTHR42877">
    <property type="entry name" value="L-ORNITHINE N(5)-MONOOXYGENASE-RELATED"/>
    <property type="match status" value="1"/>
</dbReference>
<dbReference type="Proteomes" id="UP000053319">
    <property type="component" value="Unassembled WGS sequence"/>
</dbReference>
<dbReference type="HOGENOM" id="CLU_006937_6_1_1"/>
<feature type="transmembrane region" description="Helical" evidence="3">
    <location>
        <begin position="454"/>
        <end position="476"/>
    </location>
</feature>
<comment type="similarity">
    <text evidence="1">Belongs to the FAD-binding monooxygenase family.</text>
</comment>
<dbReference type="OMA" id="PAHTYQA"/>
<reference evidence="4 5" key="1">
    <citation type="journal article" date="2012" name="Science">
        <title>The Paleozoic origin of enzymatic lignin decomposition reconstructed from 31 fungal genomes.</title>
        <authorList>
            <person name="Floudas D."/>
            <person name="Binder M."/>
            <person name="Riley R."/>
            <person name="Barry K."/>
            <person name="Blanchette R.A."/>
            <person name="Henrissat B."/>
            <person name="Martinez A.T."/>
            <person name="Otillar R."/>
            <person name="Spatafora J.W."/>
            <person name="Yadav J.S."/>
            <person name="Aerts A."/>
            <person name="Benoit I."/>
            <person name="Boyd A."/>
            <person name="Carlson A."/>
            <person name="Copeland A."/>
            <person name="Coutinho P.M."/>
            <person name="de Vries R.P."/>
            <person name="Ferreira P."/>
            <person name="Findley K."/>
            <person name="Foster B."/>
            <person name="Gaskell J."/>
            <person name="Glotzer D."/>
            <person name="Gorecki P."/>
            <person name="Heitman J."/>
            <person name="Hesse C."/>
            <person name="Hori C."/>
            <person name="Igarashi K."/>
            <person name="Jurgens J.A."/>
            <person name="Kallen N."/>
            <person name="Kersten P."/>
            <person name="Kohler A."/>
            <person name="Kuees U."/>
            <person name="Kumar T.K.A."/>
            <person name="Kuo A."/>
            <person name="LaButti K."/>
            <person name="Larrondo L.F."/>
            <person name="Lindquist E."/>
            <person name="Ling A."/>
            <person name="Lombard V."/>
            <person name="Lucas S."/>
            <person name="Lundell T."/>
            <person name="Martin R."/>
            <person name="McLaughlin D.J."/>
            <person name="Morgenstern I."/>
            <person name="Morin E."/>
            <person name="Murat C."/>
            <person name="Nagy L.G."/>
            <person name="Nolan M."/>
            <person name="Ohm R.A."/>
            <person name="Patyshakuliyeva A."/>
            <person name="Rokas A."/>
            <person name="Ruiz-Duenas F.J."/>
            <person name="Sabat G."/>
            <person name="Salamov A."/>
            <person name="Samejima M."/>
            <person name="Schmutz J."/>
            <person name="Slot J.C."/>
            <person name="St John F."/>
            <person name="Stenlid J."/>
            <person name="Sun H."/>
            <person name="Sun S."/>
            <person name="Syed K."/>
            <person name="Tsang A."/>
            <person name="Wiebenga A."/>
            <person name="Young D."/>
            <person name="Pisabarro A."/>
            <person name="Eastwood D.C."/>
            <person name="Martin F."/>
            <person name="Cullen D."/>
            <person name="Grigoriev I.V."/>
            <person name="Hibbett D.S."/>
        </authorList>
    </citation>
    <scope>NUCLEOTIDE SEQUENCE [LARGE SCALE GENOMIC DNA]</scope>
    <source>
        <strain evidence="4 5">LYAD-421 SS1</strain>
    </source>
</reference>
<dbReference type="OrthoDB" id="74360at2759"/>
<evidence type="ECO:0000313" key="5">
    <source>
        <dbReference type="Proteomes" id="UP000053319"/>
    </source>
</evidence>
<protein>
    <submittedName>
        <fullName evidence="4">FAD/NAD(P)-binding domain-containing protein</fullName>
    </submittedName>
</protein>
<dbReference type="AlphaFoldDB" id="R7SIJ9"/>
<evidence type="ECO:0000313" key="4">
    <source>
        <dbReference type="EMBL" id="EJF55658.1"/>
    </source>
</evidence>
<sequence length="605" mass="68333">MVGGEYSRAPAQQGPETAPQDGKFVLGRFSIDEYKPIKVIVIGAGFSGILAGIRFPQKIPNVDLVIYEKSAGVGGTWYNNKYPGIACDVPAHCYQFSFEDKRDWTSFYPPGHEIQEHLEDVVSKYKLMRFIRLNHEVVRAQYDEPTGKWHVRVRRTDQATGAQEEIEDVGDVLITAFGAITRWNMPDITGLADFKGELHHTAGYAPSGKTWEDDLERWKDKRVGVIGSGSSAIQVVSALAPHVKELSNYVRGQTWLAPPFAVGLMSELLGRQTAATEADRDPEEIRRFNADEEFFRNIRHTLEDTLNSMHAYTQLGSKMSNDFQEMFKKNMKEQLAARPDIAEKLIPGFPVSCRRLTPGPGYLEALCSDHVDFVSSPIKRFTETGIETEDGKHKDLEFVFCATGYDTSWQLPFQIVGRNGVELNDKWKPYPTSYLSMCVDGFPNMFMSLGPNSVIGAGLLLPILEFAVIYAVQATAKIQRERLKSMEVKPKAVRDFDKYVESYFPQTVYSANCRSCYKLGKEDGRVVGLWPGSSLHAMKALQKPRWEDYEYESADSEENSLFWLGDGQTWAEKSQHGDRAWYLREEFVDRPPGKTHCARCLSSCL</sequence>
<dbReference type="EMBL" id="JH719513">
    <property type="protein sequence ID" value="EJF55658.1"/>
    <property type="molecule type" value="Genomic_DNA"/>
</dbReference>
<dbReference type="PRINTS" id="PR00368">
    <property type="entry name" value="FADPNR"/>
</dbReference>
<keyword evidence="3" id="KW-0472">Membrane</keyword>
<dbReference type="Pfam" id="PF13450">
    <property type="entry name" value="NAD_binding_8"/>
    <property type="match status" value="1"/>
</dbReference>
<dbReference type="Gene3D" id="3.50.50.60">
    <property type="entry name" value="FAD/NAD(P)-binding domain"/>
    <property type="match status" value="2"/>
</dbReference>
<keyword evidence="3" id="KW-0812">Transmembrane</keyword>
<dbReference type="SUPFAM" id="SSF51905">
    <property type="entry name" value="FAD/NAD(P)-binding domain"/>
    <property type="match status" value="1"/>
</dbReference>
<dbReference type="PANTHER" id="PTHR42877:SF7">
    <property type="entry name" value="FLAVIN-BINDING MONOOXYGENASE-RELATED"/>
    <property type="match status" value="1"/>
</dbReference>
<accession>R7SIJ9</accession>
<dbReference type="KEGG" id="dsq:DICSQDRAFT_73259"/>
<organism evidence="4 5">
    <name type="scientific">Dichomitus squalens (strain LYAD-421)</name>
    <name type="common">Western red white-rot fungus</name>
    <dbReference type="NCBI Taxonomy" id="732165"/>
    <lineage>
        <taxon>Eukaryota</taxon>
        <taxon>Fungi</taxon>
        <taxon>Dikarya</taxon>
        <taxon>Basidiomycota</taxon>
        <taxon>Agaricomycotina</taxon>
        <taxon>Agaricomycetes</taxon>
        <taxon>Polyporales</taxon>
        <taxon>Polyporaceae</taxon>
        <taxon>Dichomitus</taxon>
    </lineage>
</organism>
<evidence type="ECO:0000256" key="1">
    <source>
        <dbReference type="ARBA" id="ARBA00010139"/>
    </source>
</evidence>
<name>R7SIJ9_DICSQ</name>
<dbReference type="InterPro" id="IPR051209">
    <property type="entry name" value="FAD-bind_Monooxygenase_sf"/>
</dbReference>
<evidence type="ECO:0000256" key="3">
    <source>
        <dbReference type="SAM" id="Phobius"/>
    </source>
</evidence>
<dbReference type="InterPro" id="IPR036188">
    <property type="entry name" value="FAD/NAD-bd_sf"/>
</dbReference>
<keyword evidence="3" id="KW-1133">Transmembrane helix</keyword>
<evidence type="ECO:0000256" key="2">
    <source>
        <dbReference type="SAM" id="MobiDB-lite"/>
    </source>
</evidence>
<gene>
    <name evidence="4" type="ORF">DICSQDRAFT_73259</name>
</gene>
<dbReference type="GeneID" id="18843937"/>
<feature type="region of interest" description="Disordered" evidence="2">
    <location>
        <begin position="1"/>
        <end position="20"/>
    </location>
</feature>
<dbReference type="RefSeq" id="XP_007371610.1">
    <property type="nucleotide sequence ID" value="XM_007371548.1"/>
</dbReference>
<proteinExistence type="inferred from homology"/>